<organism evidence="3 4">
    <name type="scientific">Mycolicibacterium lutetiense</name>
    <dbReference type="NCBI Taxonomy" id="1641992"/>
    <lineage>
        <taxon>Bacteria</taxon>
        <taxon>Bacillati</taxon>
        <taxon>Actinomycetota</taxon>
        <taxon>Actinomycetes</taxon>
        <taxon>Mycobacteriales</taxon>
        <taxon>Mycobacteriaceae</taxon>
        <taxon>Mycolicibacterium</taxon>
    </lineage>
</organism>
<name>A0ABS4ZSM5_9MYCO</name>
<keyword evidence="3" id="KW-0482">Metalloprotease</keyword>
<feature type="chain" id="PRO_5047290734" evidence="2">
    <location>
        <begin position="21"/>
        <end position="238"/>
    </location>
</feature>
<dbReference type="EMBL" id="JAGIOP010000002">
    <property type="protein sequence ID" value="MBP2452489.1"/>
    <property type="molecule type" value="Genomic_DNA"/>
</dbReference>
<proteinExistence type="predicted"/>
<sequence length="238" mass="25743">MSRVTGLVGCAALVAAVALSGCGAASIMTRDAETSTVTTTTQRTTPVAVPTRSKPIPTTTQREPSDPLSRSVKRILTDIDRFWEGGMGLGSNSVTFSVAEFDSRTEEVPICGVTRYDVAGYCEQGDKDMLMWDRAAFADKEARGGDMAMAVTLAHEYGHAVQDFMGRFHGNRFVEVQADCLSGVYMSANLDKYGSLDDLVRRALPTSPIGQKPAREKAFKEGFAEVPDKLEHCLAYQG</sequence>
<dbReference type="RefSeq" id="WP_234938111.1">
    <property type="nucleotide sequence ID" value="NZ_JAGIOP010000002.1"/>
</dbReference>
<dbReference type="InterPro" id="IPR007343">
    <property type="entry name" value="Uncharacterised_pept_Zn_put"/>
</dbReference>
<gene>
    <name evidence="3" type="ORF">JOF57_002402</name>
</gene>
<keyword evidence="3" id="KW-0378">Hydrolase</keyword>
<feature type="compositionally biased region" description="Low complexity" evidence="1">
    <location>
        <begin position="34"/>
        <end position="52"/>
    </location>
</feature>
<feature type="signal peptide" evidence="2">
    <location>
        <begin position="1"/>
        <end position="20"/>
    </location>
</feature>
<dbReference type="Pfam" id="PF04228">
    <property type="entry name" value="Zn_peptidase"/>
    <property type="match status" value="1"/>
</dbReference>
<evidence type="ECO:0000313" key="4">
    <source>
        <dbReference type="Proteomes" id="UP000694460"/>
    </source>
</evidence>
<dbReference type="GO" id="GO:0008237">
    <property type="term" value="F:metallopeptidase activity"/>
    <property type="evidence" value="ECO:0007669"/>
    <property type="project" value="UniProtKB-KW"/>
</dbReference>
<protein>
    <submittedName>
        <fullName evidence="3">Metalloprotease</fullName>
    </submittedName>
</protein>
<evidence type="ECO:0000256" key="1">
    <source>
        <dbReference type="SAM" id="MobiDB-lite"/>
    </source>
</evidence>
<accession>A0ABS4ZSM5</accession>
<dbReference type="PROSITE" id="PS51257">
    <property type="entry name" value="PROKAR_LIPOPROTEIN"/>
    <property type="match status" value="1"/>
</dbReference>
<comment type="caution">
    <text evidence="3">The sequence shown here is derived from an EMBL/GenBank/DDBJ whole genome shotgun (WGS) entry which is preliminary data.</text>
</comment>
<feature type="region of interest" description="Disordered" evidence="1">
    <location>
        <begin position="32"/>
        <end position="68"/>
    </location>
</feature>
<keyword evidence="2" id="KW-0732">Signal</keyword>
<keyword evidence="3" id="KW-0645">Protease</keyword>
<evidence type="ECO:0000313" key="3">
    <source>
        <dbReference type="EMBL" id="MBP2452489.1"/>
    </source>
</evidence>
<evidence type="ECO:0000256" key="2">
    <source>
        <dbReference type="SAM" id="SignalP"/>
    </source>
</evidence>
<keyword evidence="4" id="KW-1185">Reference proteome</keyword>
<reference evidence="3 4" key="1">
    <citation type="submission" date="2021-03" db="EMBL/GenBank/DDBJ databases">
        <title>Sequencing the genomes of 1000 actinobacteria strains.</title>
        <authorList>
            <person name="Klenk H.-P."/>
        </authorList>
    </citation>
    <scope>NUCLEOTIDE SEQUENCE [LARGE SCALE GENOMIC DNA]</scope>
    <source>
        <strain evidence="3 4">DSM 46713</strain>
    </source>
</reference>
<dbReference type="Proteomes" id="UP000694460">
    <property type="component" value="Unassembled WGS sequence"/>
</dbReference>